<feature type="domain" description="Leucine-binding protein" evidence="3">
    <location>
        <begin position="4"/>
        <end position="313"/>
    </location>
</feature>
<reference evidence="4 5" key="1">
    <citation type="submission" date="2019-04" db="EMBL/GenBank/DDBJ databases">
        <title>Taxonomy of novel Haliea sp. from mangrove soil of West Coast of India.</title>
        <authorList>
            <person name="Verma A."/>
            <person name="Kumar P."/>
            <person name="Krishnamurthi S."/>
        </authorList>
    </citation>
    <scope>NUCLEOTIDE SEQUENCE [LARGE SCALE GENOMIC DNA]</scope>
    <source>
        <strain evidence="4 5">SAOS-164</strain>
    </source>
</reference>
<dbReference type="InterPro" id="IPR028082">
    <property type="entry name" value="Peripla_BP_I"/>
</dbReference>
<evidence type="ECO:0000256" key="2">
    <source>
        <dbReference type="ARBA" id="ARBA00022729"/>
    </source>
</evidence>
<keyword evidence="5" id="KW-1185">Reference proteome</keyword>
<comment type="similarity">
    <text evidence="1">Belongs to the leucine-binding protein family.</text>
</comment>
<gene>
    <name evidence="4" type="ORF">E4634_04375</name>
</gene>
<dbReference type="EMBL" id="SRLE01000004">
    <property type="protein sequence ID" value="TGD75241.1"/>
    <property type="molecule type" value="Genomic_DNA"/>
</dbReference>
<comment type="caution">
    <text evidence="4">The sequence shown here is derived from an EMBL/GenBank/DDBJ whole genome shotgun (WGS) entry which is preliminary data.</text>
</comment>
<dbReference type="InterPro" id="IPR028081">
    <property type="entry name" value="Leu-bd"/>
</dbReference>
<organism evidence="4 5">
    <name type="scientific">Mangrovimicrobium sediminis</name>
    <dbReference type="NCBI Taxonomy" id="2562682"/>
    <lineage>
        <taxon>Bacteria</taxon>
        <taxon>Pseudomonadati</taxon>
        <taxon>Pseudomonadota</taxon>
        <taxon>Gammaproteobacteria</taxon>
        <taxon>Cellvibrionales</taxon>
        <taxon>Halieaceae</taxon>
        <taxon>Mangrovimicrobium</taxon>
    </lineage>
</organism>
<name>A0A4Z0M6U6_9GAMM</name>
<dbReference type="OrthoDB" id="4502276at2"/>
<dbReference type="Proteomes" id="UP000298050">
    <property type="component" value="Unassembled WGS sequence"/>
</dbReference>
<dbReference type="SUPFAM" id="SSF53822">
    <property type="entry name" value="Periplasmic binding protein-like I"/>
    <property type="match status" value="1"/>
</dbReference>
<sequence length="349" mass="37060">MTAPLRVGLLGDMSSGPPGPVDLEPWLRRAVEDLHAAGALQNPVEFVHAFGLGLPQGEAGNVERAFAELADAGALLVVGPAIGDNALIATPLAEQFGLPTINWAGSEYARNRYMFQLQVGSHQDEPLLLADYLARRGARELAVIYDASPIGEGYVQALGYAARTRGLEMAASAIDPLAENADDALAQVLDSATSACLYLGLGHCIAAVNTALDAAGWCGERITTSAGIRGYHPQFAAHLEGWVYVDLWSEGNRTLAALRQRFELDISASFAAAKGWDLGRLVAHALASAPEATREGVLRGLELTKWLPAAEGEEGTLLGFGAWDRGALHGRYLVPRRWVDGRSVAVAMD</sequence>
<dbReference type="RefSeq" id="WP_135441381.1">
    <property type="nucleotide sequence ID" value="NZ_SRLE01000004.1"/>
</dbReference>
<evidence type="ECO:0000256" key="1">
    <source>
        <dbReference type="ARBA" id="ARBA00010062"/>
    </source>
</evidence>
<evidence type="ECO:0000313" key="4">
    <source>
        <dbReference type="EMBL" id="TGD75241.1"/>
    </source>
</evidence>
<accession>A0A4Z0M6U6</accession>
<dbReference type="Pfam" id="PF13458">
    <property type="entry name" value="Peripla_BP_6"/>
    <property type="match status" value="1"/>
</dbReference>
<keyword evidence="2" id="KW-0732">Signal</keyword>
<dbReference type="Gene3D" id="3.40.50.2300">
    <property type="match status" value="2"/>
</dbReference>
<evidence type="ECO:0000313" key="5">
    <source>
        <dbReference type="Proteomes" id="UP000298050"/>
    </source>
</evidence>
<protein>
    <submittedName>
        <fullName evidence="4">Amino acid ABC transporter substrate-binding protein</fullName>
    </submittedName>
</protein>
<evidence type="ECO:0000259" key="3">
    <source>
        <dbReference type="Pfam" id="PF13458"/>
    </source>
</evidence>
<proteinExistence type="inferred from homology"/>
<dbReference type="AlphaFoldDB" id="A0A4Z0M6U6"/>